<feature type="transmembrane region" description="Helical" evidence="6">
    <location>
        <begin position="94"/>
        <end position="114"/>
    </location>
</feature>
<evidence type="ECO:0000256" key="5">
    <source>
        <dbReference type="PROSITE-ProRule" id="PRU00339"/>
    </source>
</evidence>
<dbReference type="EMBL" id="CP035467">
    <property type="protein sequence ID" value="QCW83304.1"/>
    <property type="molecule type" value="Genomic_DNA"/>
</dbReference>
<dbReference type="RefSeq" id="WP_017838822.1">
    <property type="nucleotide sequence ID" value="NZ_CP035467.1"/>
</dbReference>
<keyword evidence="6" id="KW-0472">Membrane</keyword>
<evidence type="ECO:0000259" key="7">
    <source>
        <dbReference type="Pfam" id="PF23892"/>
    </source>
</evidence>
<keyword evidence="3" id="KW-0201">Cytochrome c-type biogenesis</keyword>
<dbReference type="PANTHER" id="PTHR47870:SF1">
    <property type="entry name" value="CYTOCHROME C-TYPE BIOGENESIS PROTEIN CCMH"/>
    <property type="match status" value="1"/>
</dbReference>
<evidence type="ECO:0000313" key="9">
    <source>
        <dbReference type="EMBL" id="QCW83304.1"/>
    </source>
</evidence>
<keyword evidence="4 5" id="KW-0802">TPR repeat</keyword>
<dbReference type="OrthoDB" id="9776053at2"/>
<dbReference type="SMART" id="SM00028">
    <property type="entry name" value="TPR"/>
    <property type="match status" value="2"/>
</dbReference>
<dbReference type="InterPro" id="IPR011990">
    <property type="entry name" value="TPR-like_helical_dom_sf"/>
</dbReference>
<feature type="transmembrane region" description="Helical" evidence="6">
    <location>
        <begin position="6"/>
        <end position="25"/>
    </location>
</feature>
<protein>
    <submittedName>
        <fullName evidence="9">C-type cytochrome biogenesis protein CcmI</fullName>
    </submittedName>
</protein>
<evidence type="ECO:0000256" key="2">
    <source>
        <dbReference type="ARBA" id="ARBA00022737"/>
    </source>
</evidence>
<evidence type="ECO:0000256" key="3">
    <source>
        <dbReference type="ARBA" id="ARBA00022748"/>
    </source>
</evidence>
<dbReference type="Pfam" id="PF23892">
    <property type="entry name" value="Ig_CycH"/>
    <property type="match status" value="1"/>
</dbReference>
<dbReference type="AlphaFoldDB" id="A0A4P9UPI3"/>
<keyword evidence="10" id="KW-1185">Reference proteome</keyword>
<dbReference type="PANTHER" id="PTHR47870">
    <property type="entry name" value="CYTOCHROME C-TYPE BIOGENESIS PROTEIN CCMH"/>
    <property type="match status" value="1"/>
</dbReference>
<evidence type="ECO:0000256" key="6">
    <source>
        <dbReference type="SAM" id="Phobius"/>
    </source>
</evidence>
<dbReference type="SUPFAM" id="SSF48452">
    <property type="entry name" value="TPR-like"/>
    <property type="match status" value="1"/>
</dbReference>
<evidence type="ECO:0000259" key="8">
    <source>
        <dbReference type="Pfam" id="PF23914"/>
    </source>
</evidence>
<dbReference type="Gene3D" id="1.25.40.10">
    <property type="entry name" value="Tetratricopeptide repeat domain"/>
    <property type="match status" value="1"/>
</dbReference>
<proteinExistence type="predicted"/>
<organism evidence="9 10">
    <name type="scientific">Methylotuvimicrobium buryatense</name>
    <name type="common">Methylomicrobium buryatense</name>
    <dbReference type="NCBI Taxonomy" id="95641"/>
    <lineage>
        <taxon>Bacteria</taxon>
        <taxon>Pseudomonadati</taxon>
        <taxon>Pseudomonadota</taxon>
        <taxon>Gammaproteobacteria</taxon>
        <taxon>Methylococcales</taxon>
        <taxon>Methylococcaceae</taxon>
        <taxon>Methylotuvimicrobium</taxon>
    </lineage>
</organism>
<dbReference type="KEGG" id="mbur:EQU24_14415"/>
<reference evidence="10" key="1">
    <citation type="journal article" date="2019" name="J. Bacteriol.">
        <title>A Mutagenic Screen Identifies a TonB-Dependent Receptor Required for the Lanthanide Metal Switch in the Type I Methanotroph 'Methylotuvimicrobium buryatense' 5GB1C.</title>
        <authorList>
            <person name="Groom J.D."/>
            <person name="Ford S.M."/>
            <person name="Pesesky M.W."/>
            <person name="Lidstrom M.E."/>
        </authorList>
    </citation>
    <scope>NUCLEOTIDE SEQUENCE [LARGE SCALE GENOMIC DNA]</scope>
    <source>
        <strain evidence="10">5GB1C</strain>
    </source>
</reference>
<sequence length="401" mass="43917">MTTEFWLTASVLIAIAFAFVLPPLWRRPGSIDIETERFNVDIAKQRLLDLKEQRSAGTITADEYEDLYQELQSVLADDLQTESVSRQSESSGRWLIVLALIVIPLVSVTLYRTLGNADALLPEADRTAQQMDEINAMVLGLAQRLQSQPDDAEGWLMLGRSYKYMNRYAESAQAFSEAYRLLGDRADVLLQYADALAMANDGRLAGKPAEFVAKALKLAPDDSTALWLSGMAKAEAGKYDEALRHWQKLAAQMPKGSEPYREVQGLIAQVMERLGTAPVEQQPAAIAKGLKVNVAISDELQGVVSATDTVFVYAQALQGPPMPLAIVKMQVADLPVTVVLSDEQAMMPAMKLSNFDRVKISARISMSGQAESRPGDWIGIVESVAPAETEGVTITIDQKVQ</sequence>
<accession>A0A4P9UPI3</accession>
<dbReference type="GO" id="GO:0005886">
    <property type="term" value="C:plasma membrane"/>
    <property type="evidence" value="ECO:0007669"/>
    <property type="project" value="TreeGrafter"/>
</dbReference>
<gene>
    <name evidence="9" type="primary">ccmI</name>
    <name evidence="9" type="ORF">EQU24_14415</name>
</gene>
<dbReference type="NCBIfam" id="TIGR03142">
    <property type="entry name" value="cytochro_ccmI"/>
    <property type="match status" value="1"/>
</dbReference>
<dbReference type="Proteomes" id="UP000305881">
    <property type="component" value="Chromosome"/>
</dbReference>
<dbReference type="InterPro" id="IPR019734">
    <property type="entry name" value="TPR_rpt"/>
</dbReference>
<keyword evidence="6" id="KW-1133">Transmembrane helix</keyword>
<dbReference type="PROSITE" id="PS50005">
    <property type="entry name" value="TPR"/>
    <property type="match status" value="1"/>
</dbReference>
<dbReference type="GO" id="GO:0030313">
    <property type="term" value="C:cell envelope"/>
    <property type="evidence" value="ECO:0007669"/>
    <property type="project" value="UniProtKB-SubCell"/>
</dbReference>
<feature type="repeat" description="TPR" evidence="5">
    <location>
        <begin position="152"/>
        <end position="185"/>
    </location>
</feature>
<feature type="domain" description="Cytochrome c-type biogenesis protein H Ig-like" evidence="7">
    <location>
        <begin position="290"/>
        <end position="397"/>
    </location>
</feature>
<dbReference type="STRING" id="675511.GCA_000341735_00166"/>
<evidence type="ECO:0000256" key="1">
    <source>
        <dbReference type="ARBA" id="ARBA00004196"/>
    </source>
</evidence>
<name>A0A4P9UPI3_METBY</name>
<keyword evidence="6" id="KW-0812">Transmembrane</keyword>
<evidence type="ECO:0000256" key="4">
    <source>
        <dbReference type="ARBA" id="ARBA00022803"/>
    </source>
</evidence>
<evidence type="ECO:0000313" key="10">
    <source>
        <dbReference type="Proteomes" id="UP000305881"/>
    </source>
</evidence>
<feature type="domain" description="Cytochrome c-type biogenesis protein H TPR" evidence="8">
    <location>
        <begin position="127"/>
        <end position="258"/>
    </location>
</feature>
<dbReference type="InterPro" id="IPR017560">
    <property type="entry name" value="Cyt_c_biogenesis_CcmI"/>
</dbReference>
<dbReference type="InterPro" id="IPR051263">
    <property type="entry name" value="C-type_cytochrome_biogenesis"/>
</dbReference>
<dbReference type="InterPro" id="IPR056413">
    <property type="entry name" value="TPR_CcmH_CycH"/>
</dbReference>
<keyword evidence="2" id="KW-0677">Repeat</keyword>
<dbReference type="InterPro" id="IPR056412">
    <property type="entry name" value="Ig_CycH"/>
</dbReference>
<dbReference type="GO" id="GO:0017004">
    <property type="term" value="P:cytochrome complex assembly"/>
    <property type="evidence" value="ECO:0007669"/>
    <property type="project" value="UniProtKB-KW"/>
</dbReference>
<comment type="subcellular location">
    <subcellularLocation>
        <location evidence="1">Cell envelope</location>
    </subcellularLocation>
</comment>
<dbReference type="Pfam" id="PF23914">
    <property type="entry name" value="TPR_CcmH_CycH"/>
    <property type="match status" value="1"/>
</dbReference>